<gene>
    <name evidence="2" type="ORF">Back11_27210</name>
</gene>
<dbReference type="OrthoDB" id="9771932at2"/>
<evidence type="ECO:0000313" key="3">
    <source>
        <dbReference type="Proteomes" id="UP000275368"/>
    </source>
</evidence>
<sequence>MSNLFEVKEVDKIFYNEKLRDFLPEQMIDIHTHVWLDKFRLESASAPVRAVTWPSLVAKQNPVEDLIETYELMFPGKKVTPLMFSQVSLNFDITAGNEYISRCAEQLNFPSLMVTKPEQSASYFEEEIEKGGFLGCKVYLNFAAPYIPEKEIRIFDFLPPHHLEVLNRRRWVAMLHIPRDGRLKDSVNLAQLLEIERKYPDLKLIVAHVGRAYCPEDVGNAFEILAETKNMVYDFSANTNSYVFQQLIKAVGPKRILFGSDLPILRMRTRRICENGNYVNLVPKGLYGDVTGDVHMSEVEGSEAEGLTFFMYEQLDAFRLAAQAEELTRLDIEDVFYNNAQQIIQNTGKE</sequence>
<dbReference type="RefSeq" id="WP_125657788.1">
    <property type="nucleotide sequence ID" value="NZ_AP019308.1"/>
</dbReference>
<dbReference type="GO" id="GO:0016787">
    <property type="term" value="F:hydrolase activity"/>
    <property type="evidence" value="ECO:0007669"/>
    <property type="project" value="InterPro"/>
</dbReference>
<feature type="domain" description="Amidohydrolase-related" evidence="1">
    <location>
        <begin position="28"/>
        <end position="266"/>
    </location>
</feature>
<dbReference type="KEGG" id="pbk:Back11_27210"/>
<dbReference type="Proteomes" id="UP000275368">
    <property type="component" value="Chromosome"/>
</dbReference>
<dbReference type="Gene3D" id="3.20.20.140">
    <property type="entry name" value="Metal-dependent hydrolases"/>
    <property type="match status" value="1"/>
</dbReference>
<dbReference type="SUPFAM" id="SSF51556">
    <property type="entry name" value="Metallo-dependent hydrolases"/>
    <property type="match status" value="1"/>
</dbReference>
<dbReference type="EMBL" id="AP019308">
    <property type="protein sequence ID" value="BBH21376.1"/>
    <property type="molecule type" value="Genomic_DNA"/>
</dbReference>
<protein>
    <recommendedName>
        <fullName evidence="1">Amidohydrolase-related domain-containing protein</fullName>
    </recommendedName>
</protein>
<keyword evidence="3" id="KW-1185">Reference proteome</keyword>
<name>A0A3G9ISN2_9BACL</name>
<proteinExistence type="predicted"/>
<dbReference type="InterPro" id="IPR032466">
    <property type="entry name" value="Metal_Hydrolase"/>
</dbReference>
<accession>A0A3G9ISN2</accession>
<reference evidence="2 3" key="1">
    <citation type="submission" date="2018-11" db="EMBL/GenBank/DDBJ databases">
        <title>Complete genome sequence of Paenibacillus baekrokdamisoli strain KCTC 33723.</title>
        <authorList>
            <person name="Kang S.W."/>
            <person name="Lee K.C."/>
            <person name="Kim K.K."/>
            <person name="Kim J.S."/>
            <person name="Kim D.S."/>
            <person name="Ko S.H."/>
            <person name="Yang S.H."/>
            <person name="Lee J.S."/>
        </authorList>
    </citation>
    <scope>NUCLEOTIDE SEQUENCE [LARGE SCALE GENOMIC DNA]</scope>
    <source>
        <strain evidence="2 3">KCTC 33723</strain>
    </source>
</reference>
<organism evidence="2 3">
    <name type="scientific">Paenibacillus baekrokdamisoli</name>
    <dbReference type="NCBI Taxonomy" id="1712516"/>
    <lineage>
        <taxon>Bacteria</taxon>
        <taxon>Bacillati</taxon>
        <taxon>Bacillota</taxon>
        <taxon>Bacilli</taxon>
        <taxon>Bacillales</taxon>
        <taxon>Paenibacillaceae</taxon>
        <taxon>Paenibacillus</taxon>
    </lineage>
</organism>
<evidence type="ECO:0000259" key="1">
    <source>
        <dbReference type="Pfam" id="PF04909"/>
    </source>
</evidence>
<dbReference type="Pfam" id="PF04909">
    <property type="entry name" value="Amidohydro_2"/>
    <property type="match status" value="1"/>
</dbReference>
<evidence type="ECO:0000313" key="2">
    <source>
        <dbReference type="EMBL" id="BBH21376.1"/>
    </source>
</evidence>
<dbReference type="InterPro" id="IPR006680">
    <property type="entry name" value="Amidohydro-rel"/>
</dbReference>
<dbReference type="AlphaFoldDB" id="A0A3G9ISN2"/>